<dbReference type="EMBL" id="WMJY01000003">
    <property type="protein sequence ID" value="MTH28745.1"/>
    <property type="molecule type" value="Genomic_DNA"/>
</dbReference>
<name>A0A7K1GIL0_9FLAO</name>
<protein>
    <submittedName>
        <fullName evidence="1">Uncharacterized protein</fullName>
    </submittedName>
</protein>
<dbReference type="OrthoDB" id="605297at2"/>
<gene>
    <name evidence="1" type="ORF">GJV77_02235</name>
</gene>
<reference evidence="1 2" key="1">
    <citation type="journal article" date="2006" name="Int. J. Syst. Evol. Microbiol.">
        <title>Myroides pelagicus sp. nov., isolated from seawater in Thailand.</title>
        <authorList>
            <person name="Yoon J."/>
            <person name="Maneerat S."/>
            <person name="Kawai F."/>
            <person name="Yokota A."/>
        </authorList>
    </citation>
    <scope>NUCLEOTIDE SEQUENCE [LARGE SCALE GENOMIC DNA]</scope>
    <source>
        <strain evidence="1 2">SM1T</strain>
    </source>
</reference>
<accession>A0A7K1GIL0</accession>
<keyword evidence="2" id="KW-1185">Reference proteome</keyword>
<evidence type="ECO:0000313" key="1">
    <source>
        <dbReference type="EMBL" id="MTH28745.1"/>
    </source>
</evidence>
<sequence length="766" mass="89436">MKMKYLKNLLYVSSISVVIGLGAYGYACADDYWSYASTSSFTPEAFVDKSYKPMFFAPYERFYNNSYISNNDMFDQTVIEEWKVYLGNSVSEQALNYYLLNKVDQHVNASYTTTNVVEDRSADFPLKLNNPKVKKFVQFLDLAKKIEPYTTSSFNYWSYEDHISSLVPDSLVQLAENEYLKTTSKDKFFYSRMWFQVLKAKFYSNNRHSVISYFEETSSKLERNILYYRGLSYVAGAYYQRGNYIMANALYAEAYDKAPQLRQVSTYNFRPMDEENIEKVLSVTSDVGVKCAVWAMNGFYLDEFKSMKAIYALDPGSPHLDYLLTRWVNKLEQKLNIPSESRFSSKEAYYEEIKTNIDQEVYAWIKSVSSDNKRLHNPVMWKLAVAYIDIFQGDYGQASIYLEEANGLATASNKLLKDQIRLFEIINKVSQVKDVNAKIEAELLADLTWLFAKSNKHSYDDPFRFDYASNWVKRFISTIYLENYNPIMAEIVQSEGPSFYSDLKLSNQMEAYLKKTDRSAFEQLFVNDYKYNLSDIYESRSIYLFYQDDLDAAIEEMKKAVPVKGSTYEGNGSYQSSILLGNPFNGKIKDCNDCDHTAKQSVKYTKLSFLEKMKEMKDKVERGEDIYNNALLIGNAFYNTTHFGNARVFYTNSILNEYGGNSILSVNKPLLLSMKLAKKYYDIANSAATTDEQKAKLAYFSAKLERNEFYVEKYHNSDYYMGAWYNDVMFKKWKGFKVLKEKYNNTKFYKEVINECEYFERYARMY</sequence>
<organism evidence="1 2">
    <name type="scientific">Myroides pelagicus</name>
    <dbReference type="NCBI Taxonomy" id="270914"/>
    <lineage>
        <taxon>Bacteria</taxon>
        <taxon>Pseudomonadati</taxon>
        <taxon>Bacteroidota</taxon>
        <taxon>Flavobacteriia</taxon>
        <taxon>Flavobacteriales</taxon>
        <taxon>Flavobacteriaceae</taxon>
        <taxon>Myroides</taxon>
    </lineage>
</organism>
<proteinExistence type="predicted"/>
<evidence type="ECO:0000313" key="2">
    <source>
        <dbReference type="Proteomes" id="UP000488936"/>
    </source>
</evidence>
<dbReference type="AlphaFoldDB" id="A0A7K1GIL0"/>
<dbReference type="RefSeq" id="WP_155034731.1">
    <property type="nucleotide sequence ID" value="NZ_JBHTIG010000005.1"/>
</dbReference>
<dbReference type="Proteomes" id="UP000488936">
    <property type="component" value="Unassembled WGS sequence"/>
</dbReference>
<comment type="caution">
    <text evidence="1">The sequence shown here is derived from an EMBL/GenBank/DDBJ whole genome shotgun (WGS) entry which is preliminary data.</text>
</comment>